<keyword evidence="5" id="KW-1185">Reference proteome</keyword>
<dbReference type="Proteomes" id="UP000195412">
    <property type="component" value="Chromosome I"/>
</dbReference>
<dbReference type="EMBL" id="LT854705">
    <property type="protein sequence ID" value="SMS14368.1"/>
    <property type="molecule type" value="Genomic_DNA"/>
</dbReference>
<keyword evidence="1" id="KW-1133">Transmembrane helix</keyword>
<evidence type="ECO:0000256" key="1">
    <source>
        <dbReference type="SAM" id="Phobius"/>
    </source>
</evidence>
<organism evidence="3 4">
    <name type="scientific">Levilactobacillus zymae</name>
    <dbReference type="NCBI Taxonomy" id="267363"/>
    <lineage>
        <taxon>Bacteria</taxon>
        <taxon>Bacillati</taxon>
        <taxon>Bacillota</taxon>
        <taxon>Bacilli</taxon>
        <taxon>Lactobacillales</taxon>
        <taxon>Lactobacillaceae</taxon>
        <taxon>Levilactobacillus</taxon>
    </lineage>
</organism>
<evidence type="ECO:0008006" key="6">
    <source>
        <dbReference type="Google" id="ProtNLM"/>
    </source>
</evidence>
<protein>
    <recommendedName>
        <fullName evidence="6">DUF1056 family protein</fullName>
    </recommendedName>
</protein>
<dbReference type="Proteomes" id="UP000321794">
    <property type="component" value="Unassembled WGS sequence"/>
</dbReference>
<feature type="transmembrane region" description="Helical" evidence="1">
    <location>
        <begin position="29"/>
        <end position="51"/>
    </location>
</feature>
<dbReference type="KEGG" id="lzy:LZ3411_1318"/>
<evidence type="ECO:0000313" key="5">
    <source>
        <dbReference type="Proteomes" id="UP000321794"/>
    </source>
</evidence>
<gene>
    <name evidence="3" type="ORF">LZ3411_1318</name>
    <name evidence="2" type="ORF">LZY01_18720</name>
</gene>
<accession>A0A1Y6JWQ6</accession>
<evidence type="ECO:0000313" key="3">
    <source>
        <dbReference type="EMBL" id="SMS14368.1"/>
    </source>
</evidence>
<dbReference type="AlphaFoldDB" id="A0A1Y6JWQ6"/>
<sequence length="61" mass="6578">MKKDTLVLIVMVVLSVLLLSLVLMKSLLWAVGFPAAFAALGVLCYGGEALLMKSKNNQRQA</sequence>
<proteinExistence type="predicted"/>
<name>A0A1Y6JWQ6_9LACO</name>
<reference evidence="4" key="1">
    <citation type="submission" date="2017-05" db="EMBL/GenBank/DDBJ databases">
        <authorList>
            <person name="Papadimitriou K."/>
        </authorList>
    </citation>
    <scope>NUCLEOTIDE SEQUENCE [LARGE SCALE GENOMIC DNA]</scope>
    <source>
        <strain evidence="4">ACA-DC 3411</strain>
    </source>
</reference>
<evidence type="ECO:0000313" key="2">
    <source>
        <dbReference type="EMBL" id="GEO72704.1"/>
    </source>
</evidence>
<keyword evidence="1" id="KW-0472">Membrane</keyword>
<reference evidence="2 5" key="3">
    <citation type="submission" date="2019-07" db="EMBL/GenBank/DDBJ databases">
        <title>Whole genome shotgun sequence of Lactobacillus zymae NBRC 107157.</title>
        <authorList>
            <person name="Hosoyama A."/>
            <person name="Uohara A."/>
            <person name="Ohji S."/>
            <person name="Ichikawa N."/>
        </authorList>
    </citation>
    <scope>NUCLEOTIDE SEQUENCE [LARGE SCALE GENOMIC DNA]</scope>
    <source>
        <strain evidence="2 5">NBRC 107157</strain>
    </source>
</reference>
<dbReference type="RefSeq" id="WP_057730064.1">
    <property type="nucleotide sequence ID" value="NZ_BJZK01000026.1"/>
</dbReference>
<reference evidence="3" key="2">
    <citation type="submission" date="2017-05" db="EMBL/GenBank/DDBJ databases">
        <authorList>
            <person name="Song R."/>
            <person name="Chenine A.L."/>
            <person name="Ruprecht R.M."/>
        </authorList>
    </citation>
    <scope>NUCLEOTIDE SEQUENCE</scope>
    <source>
        <strain evidence="3">ACA-DC 3411</strain>
    </source>
</reference>
<keyword evidence="1" id="KW-0812">Transmembrane</keyword>
<dbReference type="OrthoDB" id="2329058at2"/>
<evidence type="ECO:0000313" key="4">
    <source>
        <dbReference type="Proteomes" id="UP000195412"/>
    </source>
</evidence>
<feature type="transmembrane region" description="Helical" evidence="1">
    <location>
        <begin position="5"/>
        <end position="23"/>
    </location>
</feature>
<dbReference type="EMBL" id="BJZK01000026">
    <property type="protein sequence ID" value="GEO72704.1"/>
    <property type="molecule type" value="Genomic_DNA"/>
</dbReference>